<protein>
    <submittedName>
        <fullName evidence="1">Uncharacterized protein</fullName>
    </submittedName>
</protein>
<evidence type="ECO:0000313" key="1">
    <source>
        <dbReference type="EMBL" id="KAH9643062.1"/>
    </source>
</evidence>
<gene>
    <name evidence="1" type="ORF">HF086_018415</name>
</gene>
<accession>A0A922MUI4</accession>
<dbReference type="AlphaFoldDB" id="A0A922MUI4"/>
<comment type="caution">
    <text evidence="1">The sequence shown here is derived from an EMBL/GenBank/DDBJ whole genome shotgun (WGS) entry which is preliminary data.</text>
</comment>
<proteinExistence type="predicted"/>
<feature type="non-terminal residue" evidence="1">
    <location>
        <position position="1"/>
    </location>
</feature>
<sequence>MRGDSINYLHSMTDLTMAGLANTAALWALYGKTEMASVACQLLLDLNTKCNVGSGVVGHVTEAHWLGWRGAAEVAAWRGSAPATLALLAHVPRAPLARRAPPRAARPFYAGKWEEAEQSIRQLASSNRWESQLLKAEMYY</sequence>
<organism evidence="1 2">
    <name type="scientific">Spodoptera exigua</name>
    <name type="common">Beet armyworm</name>
    <name type="synonym">Noctua fulgens</name>
    <dbReference type="NCBI Taxonomy" id="7107"/>
    <lineage>
        <taxon>Eukaryota</taxon>
        <taxon>Metazoa</taxon>
        <taxon>Ecdysozoa</taxon>
        <taxon>Arthropoda</taxon>
        <taxon>Hexapoda</taxon>
        <taxon>Insecta</taxon>
        <taxon>Pterygota</taxon>
        <taxon>Neoptera</taxon>
        <taxon>Endopterygota</taxon>
        <taxon>Lepidoptera</taxon>
        <taxon>Glossata</taxon>
        <taxon>Ditrysia</taxon>
        <taxon>Noctuoidea</taxon>
        <taxon>Noctuidae</taxon>
        <taxon>Amphipyrinae</taxon>
        <taxon>Spodoptera</taxon>
    </lineage>
</organism>
<evidence type="ECO:0000313" key="2">
    <source>
        <dbReference type="Proteomes" id="UP000814243"/>
    </source>
</evidence>
<name>A0A922MUI4_SPOEX</name>
<reference evidence="1" key="1">
    <citation type="journal article" date="2021" name="G3 (Bethesda)">
        <title>Genome and transcriptome analysis of the beet armyworm Spodoptera exigua reveals targets for pest control. .</title>
        <authorList>
            <person name="Simon S."/>
            <person name="Breeschoten T."/>
            <person name="Jansen H.J."/>
            <person name="Dirks R.P."/>
            <person name="Schranz M.E."/>
            <person name="Ros V.I.D."/>
        </authorList>
    </citation>
    <scope>NUCLEOTIDE SEQUENCE</scope>
    <source>
        <strain evidence="1">TB_SE_WUR_2020</strain>
    </source>
</reference>
<dbReference type="Proteomes" id="UP000814243">
    <property type="component" value="Unassembled WGS sequence"/>
</dbReference>
<dbReference type="EMBL" id="JACEFF010000160">
    <property type="protein sequence ID" value="KAH9643062.1"/>
    <property type="molecule type" value="Genomic_DNA"/>
</dbReference>